<dbReference type="AlphaFoldDB" id="A0A5J4Z6C1"/>
<dbReference type="InterPro" id="IPR011990">
    <property type="entry name" value="TPR-like_helical_dom_sf"/>
</dbReference>
<dbReference type="SUPFAM" id="SSF48452">
    <property type="entry name" value="TPR-like"/>
    <property type="match status" value="2"/>
</dbReference>
<dbReference type="InterPro" id="IPR019734">
    <property type="entry name" value="TPR_rpt"/>
</dbReference>
<keyword evidence="1" id="KW-0677">Repeat</keyword>
<keyword evidence="2" id="KW-0802">TPR repeat</keyword>
<gene>
    <name evidence="4" type="ORF">FVE85_6119</name>
</gene>
<dbReference type="OMA" id="QRRSCNE"/>
<feature type="region of interest" description="Disordered" evidence="3">
    <location>
        <begin position="1"/>
        <end position="56"/>
    </location>
</feature>
<sequence length="970" mass="106139">MRRYREDEDGGFFFSTRSCTEQPSHTHPRDKKAEARVASSIDNGAAEIPHGPSSSLEEDVAAAAAALEPELQFQEEQGYASSVFRQTAATASMNSEELERDADSVLESVLAAGKIPHEWTSVYDKQMRAALVGAAKRLGRNAQVHWHLGLLNLRAQRYQEARESFEIARTILLEKITEIEAGSSVPQIQRTGASNVFLEAQRARPKAFRGAPGAARVGSSSGGARTNPLPGMRGRTRTMAAANVLDDQTDELPVRYRTLLAQIDHHLAQAASFGVDMSSDKIEPQRNRSGSSGRMAASSQSQGIQEQERLLLDAMRMDPDQYGIWNTLGLLHLLEGDPESAKMIFLEILESHPHYLDALNNLALAELIVGNLTEANATVQEVLMRDRTHTEALVNYGCVLLKADLAEQARVPLYEALRQCARHMVPVLAANAVQDEADGEATNSAKGDNAHDIDLTDTCVTDRKLLFSMAHLHTCRALAHVPLSDLLRGHAGLWSALATLHTSLGEWDLAERCALAAERSARSPHEHMRYEVHFLSVKARRMMITKTTGSTTLATEQLPSQLNDQEPTTLHGQYGQRNKRRRCEQHNGEGQDESEDEQDSRATRSGASSDRTVDEDEDDEREEDFAARSGSAKGDEQDREAEQLHPAGPLAPAFASPEFDMRHLEAVITRLRYIGLTSKSSSAFATLGMVLRLRHELCGDDWGGNRSFGAEAAERFVESLERDRSNFSSFVQLALLQISAGEYQSAYDIAIEATKVKKTSVAAWNAFSVAAQLLDSPDEAEYAYHQAMQLCKSNALRVHSGDAFSSGGDSSPYMSGAIRSSGSALEQRPIAQGPEEDLNTMAWLAVAALWNNLANLYRQKGPDHYKQAQDAYERSLLAGGESAVMRNNMALLHIARGYLYFAEQELTASLKLDPTLDCARSNLLKLRAYRAQNLDTAGEVADGAATEAGDGSAFAAASSAKVLPRVPSEN</sequence>
<dbReference type="Proteomes" id="UP000324585">
    <property type="component" value="Unassembled WGS sequence"/>
</dbReference>
<comment type="caution">
    <text evidence="4">The sequence shown here is derived from an EMBL/GenBank/DDBJ whole genome shotgun (WGS) entry which is preliminary data.</text>
</comment>
<evidence type="ECO:0000313" key="5">
    <source>
        <dbReference type="Proteomes" id="UP000324585"/>
    </source>
</evidence>
<feature type="compositionally biased region" description="Acidic residues" evidence="3">
    <location>
        <begin position="613"/>
        <end position="623"/>
    </location>
</feature>
<accession>A0A5J4Z6C1</accession>
<protein>
    <submittedName>
        <fullName evidence="4">Uncharacterized protein</fullName>
    </submittedName>
</protein>
<feature type="compositionally biased region" description="Basic and acidic residues" evidence="3">
    <location>
        <begin position="633"/>
        <end position="643"/>
    </location>
</feature>
<proteinExistence type="predicted"/>
<dbReference type="PANTHER" id="PTHR45586">
    <property type="entry name" value="TPR REPEAT-CONTAINING PROTEIN PA4667"/>
    <property type="match status" value="1"/>
</dbReference>
<name>A0A5J4Z6C1_PORPP</name>
<feature type="region of interest" description="Disordered" evidence="3">
    <location>
        <begin position="549"/>
        <end position="654"/>
    </location>
</feature>
<dbReference type="PANTHER" id="PTHR45586:SF1">
    <property type="entry name" value="LIPOPOLYSACCHARIDE ASSEMBLY PROTEIN B"/>
    <property type="match status" value="1"/>
</dbReference>
<evidence type="ECO:0000256" key="3">
    <source>
        <dbReference type="SAM" id="MobiDB-lite"/>
    </source>
</evidence>
<evidence type="ECO:0000313" key="4">
    <source>
        <dbReference type="EMBL" id="KAA8498534.1"/>
    </source>
</evidence>
<feature type="compositionally biased region" description="Low complexity" evidence="3">
    <location>
        <begin position="288"/>
        <end position="302"/>
    </location>
</feature>
<feature type="compositionally biased region" description="Low complexity" evidence="3">
    <location>
        <begin position="209"/>
        <end position="225"/>
    </location>
</feature>
<dbReference type="Gene3D" id="1.25.40.10">
    <property type="entry name" value="Tetratricopeptide repeat domain"/>
    <property type="match status" value="3"/>
</dbReference>
<dbReference type="OrthoDB" id="9991317at2759"/>
<keyword evidence="5" id="KW-1185">Reference proteome</keyword>
<dbReference type="EMBL" id="VRMN01000001">
    <property type="protein sequence ID" value="KAA8498534.1"/>
    <property type="molecule type" value="Genomic_DNA"/>
</dbReference>
<evidence type="ECO:0000256" key="2">
    <source>
        <dbReference type="ARBA" id="ARBA00022803"/>
    </source>
</evidence>
<reference evidence="5" key="1">
    <citation type="journal article" date="2019" name="Nat. Commun.">
        <title>Expansion of phycobilisome linker gene families in mesophilic red algae.</title>
        <authorList>
            <person name="Lee J."/>
            <person name="Kim D."/>
            <person name="Bhattacharya D."/>
            <person name="Yoon H.S."/>
        </authorList>
    </citation>
    <scope>NUCLEOTIDE SEQUENCE [LARGE SCALE GENOMIC DNA]</scope>
    <source>
        <strain evidence="5">CCMP 1328</strain>
    </source>
</reference>
<dbReference type="InterPro" id="IPR051012">
    <property type="entry name" value="CellSynth/LPSAsmb/PSIAsmb"/>
</dbReference>
<feature type="region of interest" description="Disordered" evidence="3">
    <location>
        <begin position="278"/>
        <end position="303"/>
    </location>
</feature>
<evidence type="ECO:0000256" key="1">
    <source>
        <dbReference type="ARBA" id="ARBA00022737"/>
    </source>
</evidence>
<feature type="region of interest" description="Disordered" evidence="3">
    <location>
        <begin position="208"/>
        <end position="234"/>
    </location>
</feature>
<feature type="compositionally biased region" description="Polar residues" evidence="3">
    <location>
        <begin position="549"/>
        <end position="571"/>
    </location>
</feature>
<organism evidence="4 5">
    <name type="scientific">Porphyridium purpureum</name>
    <name type="common">Red alga</name>
    <name type="synonym">Porphyridium cruentum</name>
    <dbReference type="NCBI Taxonomy" id="35688"/>
    <lineage>
        <taxon>Eukaryota</taxon>
        <taxon>Rhodophyta</taxon>
        <taxon>Bangiophyceae</taxon>
        <taxon>Porphyridiales</taxon>
        <taxon>Porphyridiaceae</taxon>
        <taxon>Porphyridium</taxon>
    </lineage>
</organism>
<feature type="compositionally biased region" description="Polar residues" evidence="3">
    <location>
        <begin position="15"/>
        <end position="25"/>
    </location>
</feature>
<dbReference type="SMART" id="SM00028">
    <property type="entry name" value="TPR"/>
    <property type="match status" value="8"/>
</dbReference>